<feature type="transmembrane region" description="Helical" evidence="1">
    <location>
        <begin position="50"/>
        <end position="74"/>
    </location>
</feature>
<feature type="transmembrane region" description="Helical" evidence="1">
    <location>
        <begin position="114"/>
        <end position="133"/>
    </location>
</feature>
<proteinExistence type="predicted"/>
<reference evidence="2 3" key="1">
    <citation type="submission" date="2016-06" db="EMBL/GenBank/DDBJ databases">
        <authorList>
            <person name="Kjaerup R.B."/>
            <person name="Dalgaard T.S."/>
            <person name="Juul-Madsen H.R."/>
        </authorList>
    </citation>
    <scope>NUCLEOTIDE SEQUENCE [LARGE SCALE GENOMIC DNA]</scope>
    <source>
        <strain evidence="2">2</strain>
    </source>
</reference>
<keyword evidence="3" id="KW-1185">Reference proteome</keyword>
<gene>
    <name evidence="2" type="ORF">PROAA_640015</name>
</gene>
<dbReference type="AlphaFoldDB" id="A0A1A8Y0U5"/>
<keyword evidence="1" id="KW-1133">Transmembrane helix</keyword>
<name>A0A1A8Y0U5_9RHOO</name>
<evidence type="ECO:0000256" key="1">
    <source>
        <dbReference type="SAM" id="Phobius"/>
    </source>
</evidence>
<feature type="transmembrane region" description="Helical" evidence="1">
    <location>
        <begin position="86"/>
        <end position="108"/>
    </location>
</feature>
<feature type="transmembrane region" description="Helical" evidence="1">
    <location>
        <begin position="16"/>
        <end position="38"/>
    </location>
</feature>
<evidence type="ECO:0000313" key="3">
    <source>
        <dbReference type="Proteomes" id="UP000199600"/>
    </source>
</evidence>
<organism evidence="2 3">
    <name type="scientific">Candidatus Propionivibrio aalborgensis</name>
    <dbReference type="NCBI Taxonomy" id="1860101"/>
    <lineage>
        <taxon>Bacteria</taxon>
        <taxon>Pseudomonadati</taxon>
        <taxon>Pseudomonadota</taxon>
        <taxon>Betaproteobacteria</taxon>
        <taxon>Rhodocyclales</taxon>
        <taxon>Rhodocyclaceae</taxon>
        <taxon>Propionivibrio</taxon>
    </lineage>
</organism>
<keyword evidence="1" id="KW-0812">Transmembrane</keyword>
<keyword evidence="1" id="KW-0472">Membrane</keyword>
<accession>A0A1A8Y0U5</accession>
<dbReference type="Proteomes" id="UP000199600">
    <property type="component" value="Unassembled WGS sequence"/>
</dbReference>
<sequence>MVNGTRAGTDALWRRSLAYASGEFVAFSICVALIPYIPSLSNVGKDNSPVWAIPFVMIVSLLDGLGFRIGLIAFDAPRASTWEQHRFRLAFVFGVLFAVALLLLRPFLIKINVGILPGFVEGFVGSIVAALLYRRVVGMRNERPS</sequence>
<dbReference type="EMBL" id="FLQY01000367">
    <property type="protein sequence ID" value="SBT10759.1"/>
    <property type="molecule type" value="Genomic_DNA"/>
</dbReference>
<evidence type="ECO:0000313" key="2">
    <source>
        <dbReference type="EMBL" id="SBT10759.1"/>
    </source>
</evidence>
<protein>
    <submittedName>
        <fullName evidence="2">Uncharacterized protein</fullName>
    </submittedName>
</protein>